<dbReference type="EMBL" id="UINC01148825">
    <property type="protein sequence ID" value="SVD40942.1"/>
    <property type="molecule type" value="Genomic_DNA"/>
</dbReference>
<evidence type="ECO:0000313" key="1">
    <source>
        <dbReference type="EMBL" id="SVD40942.1"/>
    </source>
</evidence>
<protein>
    <submittedName>
        <fullName evidence="1">Uncharacterized protein</fullName>
    </submittedName>
</protein>
<name>A0A382V377_9ZZZZ</name>
<sequence length="36" mass="4159">MNRKKAVLMQLNKCLSQLLNIGLINEKIELPLSYDN</sequence>
<proteinExistence type="predicted"/>
<reference evidence="1" key="1">
    <citation type="submission" date="2018-05" db="EMBL/GenBank/DDBJ databases">
        <authorList>
            <person name="Lanie J.A."/>
            <person name="Ng W.-L."/>
            <person name="Kazmierczak K.M."/>
            <person name="Andrzejewski T.M."/>
            <person name="Davidsen T.M."/>
            <person name="Wayne K.J."/>
            <person name="Tettelin H."/>
            <person name="Glass J.I."/>
            <person name="Rusch D."/>
            <person name="Podicherti R."/>
            <person name="Tsui H.-C.T."/>
            <person name="Winkler M.E."/>
        </authorList>
    </citation>
    <scope>NUCLEOTIDE SEQUENCE</scope>
</reference>
<gene>
    <name evidence="1" type="ORF">METZ01_LOCUS393796</name>
</gene>
<organism evidence="1">
    <name type="scientific">marine metagenome</name>
    <dbReference type="NCBI Taxonomy" id="408172"/>
    <lineage>
        <taxon>unclassified sequences</taxon>
        <taxon>metagenomes</taxon>
        <taxon>ecological metagenomes</taxon>
    </lineage>
</organism>
<accession>A0A382V377</accession>
<dbReference type="AlphaFoldDB" id="A0A382V377"/>